<protein>
    <submittedName>
        <fullName evidence="1">Uncharacterized protein</fullName>
    </submittedName>
</protein>
<organism evidence="1 2">
    <name type="scientific">Thalassospira mesophila</name>
    <dbReference type="NCBI Taxonomy" id="1293891"/>
    <lineage>
        <taxon>Bacteria</taxon>
        <taxon>Pseudomonadati</taxon>
        <taxon>Pseudomonadota</taxon>
        <taxon>Alphaproteobacteria</taxon>
        <taxon>Rhodospirillales</taxon>
        <taxon>Thalassospiraceae</taxon>
        <taxon>Thalassospira</taxon>
    </lineage>
</organism>
<reference evidence="1 2" key="1">
    <citation type="submission" date="2014-03" db="EMBL/GenBank/DDBJ databases">
        <title>The draft genome sequence of Thalassospira mesophila JCM 18969.</title>
        <authorList>
            <person name="Lai Q."/>
            <person name="Shao Z."/>
        </authorList>
    </citation>
    <scope>NUCLEOTIDE SEQUENCE [LARGE SCALE GENOMIC DNA]</scope>
    <source>
        <strain evidence="1 2">JCM 18969</strain>
    </source>
</reference>
<evidence type="ECO:0000313" key="2">
    <source>
        <dbReference type="Proteomes" id="UP000193391"/>
    </source>
</evidence>
<dbReference type="Proteomes" id="UP000193391">
    <property type="component" value="Unassembled WGS sequence"/>
</dbReference>
<evidence type="ECO:0000313" key="1">
    <source>
        <dbReference type="EMBL" id="OSQ39542.1"/>
    </source>
</evidence>
<keyword evidence="2" id="KW-1185">Reference proteome</keyword>
<name>A0A1Y2L3Y5_9PROT</name>
<gene>
    <name evidence="1" type="ORF">TMES_05855</name>
</gene>
<proteinExistence type="predicted"/>
<dbReference type="AlphaFoldDB" id="A0A1Y2L3Y5"/>
<accession>A0A1Y2L3Y5</accession>
<sequence>MHIERSGMLCGGGLRGGGRNAVSLYLRDGGLGPVMGSHMGMLPKPGAATAFCGDLPRLFWGAVHHVVTRSHRARGHNGQKSRCNIELILHFRRCRVTLYVK</sequence>
<comment type="caution">
    <text evidence="1">The sequence shown here is derived from an EMBL/GenBank/DDBJ whole genome shotgun (WGS) entry which is preliminary data.</text>
</comment>
<dbReference type="EMBL" id="JFKA01000002">
    <property type="protein sequence ID" value="OSQ39542.1"/>
    <property type="molecule type" value="Genomic_DNA"/>
</dbReference>